<accession>A0A8S4R081</accession>
<feature type="compositionally biased region" description="Low complexity" evidence="1">
    <location>
        <begin position="26"/>
        <end position="43"/>
    </location>
</feature>
<feature type="non-terminal residue" evidence="2">
    <location>
        <position position="1"/>
    </location>
</feature>
<comment type="caution">
    <text evidence="2">The sequence shown here is derived from an EMBL/GenBank/DDBJ whole genome shotgun (WGS) entry which is preliminary data.</text>
</comment>
<dbReference type="Proteomes" id="UP000838756">
    <property type="component" value="Unassembled WGS sequence"/>
</dbReference>
<feature type="region of interest" description="Disordered" evidence="1">
    <location>
        <begin position="1"/>
        <end position="80"/>
    </location>
</feature>
<evidence type="ECO:0000313" key="3">
    <source>
        <dbReference type="Proteomes" id="UP000838756"/>
    </source>
</evidence>
<name>A0A8S4R081_9NEOP</name>
<dbReference type="AlphaFoldDB" id="A0A8S4R081"/>
<proteinExistence type="predicted"/>
<evidence type="ECO:0000313" key="2">
    <source>
        <dbReference type="EMBL" id="CAH2227915.1"/>
    </source>
</evidence>
<dbReference type="EMBL" id="CAKXAJ010023664">
    <property type="protein sequence ID" value="CAH2227915.1"/>
    <property type="molecule type" value="Genomic_DNA"/>
</dbReference>
<keyword evidence="3" id="KW-1185">Reference proteome</keyword>
<feature type="compositionally biased region" description="Pro residues" evidence="1">
    <location>
        <begin position="1"/>
        <end position="16"/>
    </location>
</feature>
<reference evidence="2" key="1">
    <citation type="submission" date="2022-03" db="EMBL/GenBank/DDBJ databases">
        <authorList>
            <person name="Lindestad O."/>
        </authorList>
    </citation>
    <scope>NUCLEOTIDE SEQUENCE</scope>
</reference>
<organism evidence="2 3">
    <name type="scientific">Pararge aegeria aegeria</name>
    <dbReference type="NCBI Taxonomy" id="348720"/>
    <lineage>
        <taxon>Eukaryota</taxon>
        <taxon>Metazoa</taxon>
        <taxon>Ecdysozoa</taxon>
        <taxon>Arthropoda</taxon>
        <taxon>Hexapoda</taxon>
        <taxon>Insecta</taxon>
        <taxon>Pterygota</taxon>
        <taxon>Neoptera</taxon>
        <taxon>Endopterygota</taxon>
        <taxon>Lepidoptera</taxon>
        <taxon>Glossata</taxon>
        <taxon>Ditrysia</taxon>
        <taxon>Papilionoidea</taxon>
        <taxon>Nymphalidae</taxon>
        <taxon>Satyrinae</taxon>
        <taxon>Satyrini</taxon>
        <taxon>Parargina</taxon>
        <taxon>Pararge</taxon>
    </lineage>
</organism>
<gene>
    <name evidence="2" type="primary">jg17497</name>
    <name evidence="2" type="ORF">PAEG_LOCUS8158</name>
</gene>
<sequence length="121" mass="13378">YVPPVNNPSKNAPPPYYTLRNTNHHPPSTSVTSPSSSSSSRPYTSPPTSSPSSNNSAQPQLRATPKAKDLEAGPQQTQKIKFRPLLSNRKHVLQQKSMETVYQREVEISPGPRSSVMKERP</sequence>
<protein>
    <submittedName>
        <fullName evidence="2">Jg17497 protein</fullName>
    </submittedName>
</protein>
<evidence type="ECO:0000256" key="1">
    <source>
        <dbReference type="SAM" id="MobiDB-lite"/>
    </source>
</evidence>